<dbReference type="PANTHER" id="PTHR42988:SF2">
    <property type="entry name" value="CYCLIC NUCLEOTIDE PHOSPHODIESTERASE CBUA0032-RELATED"/>
    <property type="match status" value="1"/>
</dbReference>
<dbReference type="InterPro" id="IPR004843">
    <property type="entry name" value="Calcineurin-like_PHP"/>
</dbReference>
<evidence type="ECO:0000256" key="2">
    <source>
        <dbReference type="ARBA" id="ARBA00022801"/>
    </source>
</evidence>
<dbReference type="SUPFAM" id="SSF56300">
    <property type="entry name" value="Metallo-dependent phosphatases"/>
    <property type="match status" value="1"/>
</dbReference>
<sequence length="273" mass="30355">MLKIIHLTDTHLVGRGEALYGTDPSWRLRACVDDILAAHGDAAFCIITGDLADRGGRPVYELMKEILSPLPMPVHLLVGNHDSRTDLRAAFPDAFDDGNGFVQGRIETPLGDFLMLDTLEPMKHHGAFCERRAAWLSEALAKGGEKPVYLCQHHPPFPVGIAGDDRLAILERAPFERAIAPHRSRIRHMFFGHIHRPISGSWRGMPFSTLFGTNHQTALELTPYLSIERALNEPDDTVWGSPEAPHYGVVLIDAELVVVHQRSFLAGPQRFVL</sequence>
<dbReference type="InterPro" id="IPR029052">
    <property type="entry name" value="Metallo-depent_PP-like"/>
</dbReference>
<organism evidence="6 7">
    <name type="scientific">Dongia mobilis</name>
    <dbReference type="NCBI Taxonomy" id="578943"/>
    <lineage>
        <taxon>Bacteria</taxon>
        <taxon>Pseudomonadati</taxon>
        <taxon>Pseudomonadota</taxon>
        <taxon>Alphaproteobacteria</taxon>
        <taxon>Rhodospirillales</taxon>
        <taxon>Dongiaceae</taxon>
        <taxon>Dongia</taxon>
    </lineage>
</organism>
<evidence type="ECO:0000256" key="3">
    <source>
        <dbReference type="ARBA" id="ARBA00023004"/>
    </source>
</evidence>
<dbReference type="GO" id="GO:0004112">
    <property type="term" value="F:cyclic-nucleotide phosphodiesterase activity"/>
    <property type="evidence" value="ECO:0007669"/>
    <property type="project" value="InterPro"/>
</dbReference>
<dbReference type="CDD" id="cd07402">
    <property type="entry name" value="MPP_GpdQ"/>
    <property type="match status" value="1"/>
</dbReference>
<dbReference type="EMBL" id="SNYW01000008">
    <property type="protein sequence ID" value="TDQ82062.1"/>
    <property type="molecule type" value="Genomic_DNA"/>
</dbReference>
<dbReference type="AlphaFoldDB" id="A0A4R6WM65"/>
<comment type="caution">
    <text evidence="6">The sequence shown here is derived from an EMBL/GenBank/DDBJ whole genome shotgun (WGS) entry which is preliminary data.</text>
</comment>
<evidence type="ECO:0000313" key="7">
    <source>
        <dbReference type="Proteomes" id="UP000295783"/>
    </source>
</evidence>
<dbReference type="OrthoDB" id="651281at2"/>
<name>A0A4R6WM65_9PROT</name>
<dbReference type="InterPro" id="IPR026575">
    <property type="entry name" value="GpdQ/CpdA-like"/>
</dbReference>
<protein>
    <submittedName>
        <fullName evidence="6">Diethylphosphate phosphodiesterase</fullName>
    </submittedName>
</protein>
<dbReference type="RefSeq" id="WP_133613377.1">
    <property type="nucleotide sequence ID" value="NZ_SNYW01000008.1"/>
</dbReference>
<proteinExistence type="inferred from homology"/>
<comment type="similarity">
    <text evidence="4">Belongs to the cyclic nucleotide phosphodiesterase class-III family.</text>
</comment>
<dbReference type="Pfam" id="PF00149">
    <property type="entry name" value="Metallophos"/>
    <property type="match status" value="1"/>
</dbReference>
<dbReference type="PANTHER" id="PTHR42988">
    <property type="entry name" value="PHOSPHOHYDROLASE"/>
    <property type="match status" value="1"/>
</dbReference>
<evidence type="ECO:0000259" key="5">
    <source>
        <dbReference type="Pfam" id="PF00149"/>
    </source>
</evidence>
<keyword evidence="2" id="KW-0378">Hydrolase</keyword>
<evidence type="ECO:0000256" key="1">
    <source>
        <dbReference type="ARBA" id="ARBA00022723"/>
    </source>
</evidence>
<dbReference type="Proteomes" id="UP000295783">
    <property type="component" value="Unassembled WGS sequence"/>
</dbReference>
<evidence type="ECO:0000256" key="4">
    <source>
        <dbReference type="ARBA" id="ARBA00025742"/>
    </source>
</evidence>
<accession>A0A4R6WM65</accession>
<reference evidence="6 7" key="1">
    <citation type="submission" date="2019-03" db="EMBL/GenBank/DDBJ databases">
        <title>Genomic Encyclopedia of Type Strains, Phase III (KMG-III): the genomes of soil and plant-associated and newly described type strains.</title>
        <authorList>
            <person name="Whitman W."/>
        </authorList>
    </citation>
    <scope>NUCLEOTIDE SEQUENCE [LARGE SCALE GENOMIC DNA]</scope>
    <source>
        <strain evidence="6 7">CGMCC 1.7660</strain>
    </source>
</reference>
<dbReference type="GO" id="GO:0046872">
    <property type="term" value="F:metal ion binding"/>
    <property type="evidence" value="ECO:0007669"/>
    <property type="project" value="UniProtKB-KW"/>
</dbReference>
<feature type="domain" description="Calcineurin-like phosphoesterase" evidence="5">
    <location>
        <begin position="2"/>
        <end position="197"/>
    </location>
</feature>
<evidence type="ECO:0000313" key="6">
    <source>
        <dbReference type="EMBL" id="TDQ82062.1"/>
    </source>
</evidence>
<dbReference type="InterPro" id="IPR050884">
    <property type="entry name" value="CNP_phosphodiesterase-III"/>
</dbReference>
<keyword evidence="1" id="KW-0479">Metal-binding</keyword>
<keyword evidence="7" id="KW-1185">Reference proteome</keyword>
<keyword evidence="3" id="KW-0408">Iron</keyword>
<gene>
    <name evidence="6" type="ORF">A8950_1882</name>
</gene>
<dbReference type="Gene3D" id="3.60.21.10">
    <property type="match status" value="1"/>
</dbReference>